<feature type="region of interest" description="Disordered" evidence="2">
    <location>
        <begin position="1"/>
        <end position="51"/>
    </location>
</feature>
<dbReference type="Proteomes" id="UP000007397">
    <property type="component" value="Chromosome"/>
</dbReference>
<dbReference type="EMBL" id="HE717023">
    <property type="protein sequence ID" value="CCG45785.1"/>
    <property type="molecule type" value="Genomic_DNA"/>
</dbReference>
<organism evidence="3 4">
    <name type="scientific">Halobacillus halophilus (strain ATCC 35676 / DSM 2266 / JCM 20832 / KCTC 3685 / LMG 17431 / NBRC 102448 / NCIMB 2269)</name>
    <name type="common">Sporosarcina halophila</name>
    <dbReference type="NCBI Taxonomy" id="866895"/>
    <lineage>
        <taxon>Bacteria</taxon>
        <taxon>Bacillati</taxon>
        <taxon>Bacillota</taxon>
        <taxon>Bacilli</taxon>
        <taxon>Bacillales</taxon>
        <taxon>Bacillaceae</taxon>
        <taxon>Halobacillus</taxon>
    </lineage>
</organism>
<keyword evidence="1" id="KW-0749">Sporulation</keyword>
<evidence type="ECO:0000313" key="4">
    <source>
        <dbReference type="Proteomes" id="UP000007397"/>
    </source>
</evidence>
<evidence type="ECO:0000313" key="3">
    <source>
        <dbReference type="EMBL" id="CCG45785.1"/>
    </source>
</evidence>
<proteinExistence type="predicted"/>
<dbReference type="KEGG" id="hhd:HBHAL_3441"/>
<evidence type="ECO:0000256" key="1">
    <source>
        <dbReference type="ARBA" id="ARBA00022969"/>
    </source>
</evidence>
<dbReference type="STRING" id="866895.HBHAL_3441"/>
<protein>
    <recommendedName>
        <fullName evidence="5">SASP P</fullName>
    </recommendedName>
</protein>
<reference evidence="3 4" key="1">
    <citation type="journal article" date="2013" name="Environ. Microbiol.">
        <title>Chloride and organic osmolytes: a hybrid strategy to cope with elevated salinities by the moderately halophilic, chloride-dependent bacterium Halobacillus halophilus.</title>
        <authorList>
            <person name="Saum S.H."/>
            <person name="Pfeiffer F."/>
            <person name="Palm P."/>
            <person name="Rampp M."/>
            <person name="Schuster S.C."/>
            <person name="Muller V."/>
            <person name="Oesterhelt D."/>
        </authorList>
    </citation>
    <scope>NUCLEOTIDE SEQUENCE [LARGE SCALE GENOMIC DNA]</scope>
    <source>
        <strain evidence="4">ATCC 35676 / DSM 2266 / JCM 20832 / KCTC 3685 / LMG 17431 / NBRC 102448 / NCIMB 2269</strain>
    </source>
</reference>
<name>I0JNR5_HALH3</name>
<feature type="compositionally biased region" description="Polar residues" evidence="2">
    <location>
        <begin position="40"/>
        <end position="51"/>
    </location>
</feature>
<dbReference type="HOGENOM" id="CLU_3124111_0_0_9"/>
<keyword evidence="4" id="KW-1185">Reference proteome</keyword>
<dbReference type="InterPro" id="IPR012614">
    <property type="entry name" value="SASP_SspP"/>
</dbReference>
<evidence type="ECO:0000256" key="2">
    <source>
        <dbReference type="SAM" id="MobiDB-lite"/>
    </source>
</evidence>
<evidence type="ECO:0008006" key="5">
    <source>
        <dbReference type="Google" id="ProtNLM"/>
    </source>
</evidence>
<dbReference type="GO" id="GO:0030435">
    <property type="term" value="P:sporulation resulting in formation of a cellular spore"/>
    <property type="evidence" value="ECO:0007669"/>
    <property type="project" value="UniProtKB-KW"/>
</dbReference>
<dbReference type="AlphaFoldDB" id="I0JNR5"/>
<sequence>MMSPRKKGPKQQTKPNLPTGPDQPYGTPIEGSHKVKNQNHSRQNQKTSHDM</sequence>
<dbReference type="PATRIC" id="fig|866895.3.peg.2457"/>
<gene>
    <name evidence="3" type="ordered locus">HBHAL_3441</name>
</gene>
<accession>I0JNR5</accession>
<dbReference type="eggNOG" id="ENOG5033CNK">
    <property type="taxonomic scope" value="Bacteria"/>
</dbReference>
<dbReference type="Pfam" id="PF08179">
    <property type="entry name" value="SspP"/>
    <property type="match status" value="1"/>
</dbReference>